<keyword evidence="2" id="KW-1185">Reference proteome</keyword>
<name>A0ABU0FXW8_9BACI</name>
<protein>
    <submittedName>
        <fullName evidence="1">DNA-binding PadR family transcriptional regulator</fullName>
    </submittedName>
</protein>
<evidence type="ECO:0000313" key="1">
    <source>
        <dbReference type="EMBL" id="MDQ0414784.1"/>
    </source>
</evidence>
<evidence type="ECO:0000313" key="2">
    <source>
        <dbReference type="Proteomes" id="UP001242313"/>
    </source>
</evidence>
<gene>
    <name evidence="1" type="ORF">J2S25_002994</name>
</gene>
<sequence>MSTTLRKSTAGPKRKYYSLTAKGEQELEQFIIRWTQLSASVNNVWR</sequence>
<dbReference type="InterPro" id="IPR036390">
    <property type="entry name" value="WH_DNA-bd_sf"/>
</dbReference>
<comment type="caution">
    <text evidence="1">The sequence shown here is derived from an EMBL/GenBank/DDBJ whole genome shotgun (WGS) entry which is preliminary data.</text>
</comment>
<proteinExistence type="predicted"/>
<dbReference type="EMBL" id="JAUSUN010000020">
    <property type="protein sequence ID" value="MDQ0414784.1"/>
    <property type="molecule type" value="Genomic_DNA"/>
</dbReference>
<keyword evidence="1" id="KW-0238">DNA-binding</keyword>
<organism evidence="1 2">
    <name type="scientific">Mesobacillus stamsii</name>
    <dbReference type="NCBI Taxonomy" id="225347"/>
    <lineage>
        <taxon>Bacteria</taxon>
        <taxon>Bacillati</taxon>
        <taxon>Bacillota</taxon>
        <taxon>Bacilli</taxon>
        <taxon>Bacillales</taxon>
        <taxon>Bacillaceae</taxon>
        <taxon>Mesobacillus</taxon>
    </lineage>
</organism>
<dbReference type="SUPFAM" id="SSF46785">
    <property type="entry name" value="Winged helix' DNA-binding domain"/>
    <property type="match status" value="1"/>
</dbReference>
<reference evidence="1 2" key="1">
    <citation type="submission" date="2023-07" db="EMBL/GenBank/DDBJ databases">
        <title>Genomic Encyclopedia of Type Strains, Phase IV (KMG-IV): sequencing the most valuable type-strain genomes for metagenomic binning, comparative biology and taxonomic classification.</title>
        <authorList>
            <person name="Goeker M."/>
        </authorList>
    </citation>
    <scope>NUCLEOTIDE SEQUENCE [LARGE SCALE GENOMIC DNA]</scope>
    <source>
        <strain evidence="1 2">DSM 19598</strain>
    </source>
</reference>
<dbReference type="InterPro" id="IPR036388">
    <property type="entry name" value="WH-like_DNA-bd_sf"/>
</dbReference>
<accession>A0ABU0FXW8</accession>
<dbReference type="Proteomes" id="UP001242313">
    <property type="component" value="Unassembled WGS sequence"/>
</dbReference>
<dbReference type="Gene3D" id="1.10.10.10">
    <property type="entry name" value="Winged helix-like DNA-binding domain superfamily/Winged helix DNA-binding domain"/>
    <property type="match status" value="1"/>
</dbReference>
<dbReference type="GO" id="GO:0003677">
    <property type="term" value="F:DNA binding"/>
    <property type="evidence" value="ECO:0007669"/>
    <property type="project" value="UniProtKB-KW"/>
</dbReference>